<dbReference type="InterPro" id="IPR028094">
    <property type="entry name" value="RTC4_C"/>
</dbReference>
<evidence type="ECO:0000256" key="2">
    <source>
        <dbReference type="ARBA" id="ARBA00004123"/>
    </source>
</evidence>
<evidence type="ECO:0000313" key="10">
    <source>
        <dbReference type="Proteomes" id="UP000789396"/>
    </source>
</evidence>
<dbReference type="GO" id="GO:0005737">
    <property type="term" value="C:cytoplasm"/>
    <property type="evidence" value="ECO:0007669"/>
    <property type="project" value="UniProtKB-SubCell"/>
</dbReference>
<reference evidence="9" key="1">
    <citation type="submission" date="2021-06" db="EMBL/GenBank/DDBJ databases">
        <authorList>
            <person name="Kallberg Y."/>
            <person name="Tangrot J."/>
            <person name="Rosling A."/>
        </authorList>
    </citation>
    <scope>NUCLEOTIDE SEQUENCE</scope>
    <source>
        <strain evidence="9">IN212</strain>
    </source>
</reference>
<evidence type="ECO:0000259" key="8">
    <source>
        <dbReference type="SMART" id="SM01312"/>
    </source>
</evidence>
<dbReference type="SMART" id="SM01312">
    <property type="entry name" value="RTC4"/>
    <property type="match status" value="1"/>
</dbReference>
<evidence type="ECO:0000256" key="5">
    <source>
        <dbReference type="ARBA" id="ARBA00015162"/>
    </source>
</evidence>
<dbReference type="Pfam" id="PF14474">
    <property type="entry name" value="RTC4"/>
    <property type="match status" value="1"/>
</dbReference>
<dbReference type="Proteomes" id="UP000789396">
    <property type="component" value="Unassembled WGS sequence"/>
</dbReference>
<protein>
    <recommendedName>
        <fullName evidence="5">Restriction of telomere capping protein 4</fullName>
    </recommendedName>
</protein>
<gene>
    <name evidence="9" type="ORF">RFULGI_LOCUS10194</name>
</gene>
<comment type="subcellular location">
    <subcellularLocation>
        <location evidence="3">Cytoplasm</location>
    </subcellularLocation>
    <subcellularLocation>
        <location evidence="2">Nucleus</location>
    </subcellularLocation>
</comment>
<dbReference type="OrthoDB" id="128308at2759"/>
<comment type="similarity">
    <text evidence="4">Belongs to the RTC4 family.</text>
</comment>
<organism evidence="9 10">
    <name type="scientific">Racocetra fulgida</name>
    <dbReference type="NCBI Taxonomy" id="60492"/>
    <lineage>
        <taxon>Eukaryota</taxon>
        <taxon>Fungi</taxon>
        <taxon>Fungi incertae sedis</taxon>
        <taxon>Mucoromycota</taxon>
        <taxon>Glomeromycotina</taxon>
        <taxon>Glomeromycetes</taxon>
        <taxon>Diversisporales</taxon>
        <taxon>Gigasporaceae</taxon>
        <taxon>Racocetra</taxon>
    </lineage>
</organism>
<dbReference type="AlphaFoldDB" id="A0A9N9HIW5"/>
<evidence type="ECO:0000256" key="4">
    <source>
        <dbReference type="ARBA" id="ARBA00009461"/>
    </source>
</evidence>
<dbReference type="PANTHER" id="PTHR41391">
    <property type="entry name" value="RESTRICTION OF TELOMERE CAPPING PROTEIN 4"/>
    <property type="match status" value="1"/>
</dbReference>
<dbReference type="EMBL" id="CAJVPZ010019684">
    <property type="protein sequence ID" value="CAG8695662.1"/>
    <property type="molecule type" value="Genomic_DNA"/>
</dbReference>
<keyword evidence="6" id="KW-0963">Cytoplasm</keyword>
<comment type="caution">
    <text evidence="9">The sequence shown here is derived from an EMBL/GenBank/DDBJ whole genome shotgun (WGS) entry which is preliminary data.</text>
</comment>
<keyword evidence="10" id="KW-1185">Reference proteome</keyword>
<sequence length="389" mass="45777">TILIPDSDDDELPSLKTVLKNITNFTSKKINRKYDAEFIEIHDNTTAANNNDDFKYTKSSVRRLKTQKHYMKKLRTEIILIPDSDDDDELPSLKTMLKNITNFTIKKINRKYGAEFIEMHDDTTAANNNDDFTYTTNKDRSLGISKKETRAKLKSSVRRLKTQKTYMKKLRTEIILIPDSDDDDELPPLKTVLENIPNFSNNKINKKYDAEFIEIHDDTTAANNNNGDFTYTINKDRSLNISKKEIRAKLKNLVRRLKTKEVTKHIIDICEYKEKYEYYNNFKSLSELQLHHPLAIMHRSNNFVPRYYVIKGFTIMYEHLMLNPTVWKPKVGDINKKFMEEVIIPELGVWFIMEDLGVNDYDTAIKITRESVEYGSEHFFGDDNDKYFW</sequence>
<feature type="non-terminal residue" evidence="9">
    <location>
        <position position="1"/>
    </location>
</feature>
<evidence type="ECO:0000256" key="1">
    <source>
        <dbReference type="ARBA" id="ARBA00002738"/>
    </source>
</evidence>
<name>A0A9N9HIW5_9GLOM</name>
<evidence type="ECO:0000256" key="3">
    <source>
        <dbReference type="ARBA" id="ARBA00004496"/>
    </source>
</evidence>
<comment type="function">
    <text evidence="1">May be involved in a process influencing telomere capping.</text>
</comment>
<dbReference type="GO" id="GO:0005634">
    <property type="term" value="C:nucleus"/>
    <property type="evidence" value="ECO:0007669"/>
    <property type="project" value="UniProtKB-SubCell"/>
</dbReference>
<accession>A0A9N9HIW5</accession>
<evidence type="ECO:0000313" key="9">
    <source>
        <dbReference type="EMBL" id="CAG8695662.1"/>
    </source>
</evidence>
<feature type="domain" description="Restriction of telomere capping protein 4 C-terminal" evidence="8">
    <location>
        <begin position="266"/>
        <end position="381"/>
    </location>
</feature>
<dbReference type="InterPro" id="IPR039024">
    <property type="entry name" value="RTC4"/>
</dbReference>
<evidence type="ECO:0000256" key="7">
    <source>
        <dbReference type="ARBA" id="ARBA00023242"/>
    </source>
</evidence>
<keyword evidence="7" id="KW-0539">Nucleus</keyword>
<dbReference type="PANTHER" id="PTHR41391:SF1">
    <property type="entry name" value="RESTRICTION OF TELOMERE CAPPING PROTEIN 4"/>
    <property type="match status" value="1"/>
</dbReference>
<evidence type="ECO:0000256" key="6">
    <source>
        <dbReference type="ARBA" id="ARBA00022490"/>
    </source>
</evidence>
<proteinExistence type="inferred from homology"/>